<dbReference type="PANTHER" id="PTHR43750">
    <property type="entry name" value="UDP-GLUCOSE 6-DEHYDROGENASE TUAD"/>
    <property type="match status" value="1"/>
</dbReference>
<protein>
    <submittedName>
        <fullName evidence="2">UDP-glucose 6-dehydrogenase</fullName>
        <ecNumber evidence="2">1.1.1.22</ecNumber>
    </submittedName>
</protein>
<dbReference type="EC" id="1.1.1.22" evidence="2"/>
<dbReference type="Gene3D" id="3.40.50.720">
    <property type="entry name" value="NAD(P)-binding Rossmann-like Domain"/>
    <property type="match status" value="1"/>
</dbReference>
<evidence type="ECO:0000259" key="1">
    <source>
        <dbReference type="SMART" id="SM00984"/>
    </source>
</evidence>
<organism evidence="2">
    <name type="scientific">bioreactor metagenome</name>
    <dbReference type="NCBI Taxonomy" id="1076179"/>
    <lineage>
        <taxon>unclassified sequences</taxon>
        <taxon>metagenomes</taxon>
        <taxon>ecological metagenomes</taxon>
    </lineage>
</organism>
<keyword evidence="2" id="KW-0560">Oxidoreductase</keyword>
<accession>A0A645JD83</accession>
<dbReference type="InterPro" id="IPR014027">
    <property type="entry name" value="UDP-Glc/GDP-Man_DH_C"/>
</dbReference>
<sequence length="129" mass="14794">MGEDLTNMTFALWGLAFKLKTNDMREAPSITIIEELTKRGAKIVAFDPKAIETAKEIFGNKIQYAKNAYDALKNADALILATEWNEFRRPNFELIKESLKTPIIFDGRNLYDKKRLKTKGIEYFSVGKK</sequence>
<dbReference type="EMBL" id="VSSQ01138480">
    <property type="protein sequence ID" value="MPN61621.1"/>
    <property type="molecule type" value="Genomic_DNA"/>
</dbReference>
<evidence type="ECO:0000313" key="2">
    <source>
        <dbReference type="EMBL" id="MPN61621.1"/>
    </source>
</evidence>
<gene>
    <name evidence="2" type="primary">rkpK_10</name>
    <name evidence="2" type="ORF">SDC9_209359</name>
</gene>
<dbReference type="SUPFAM" id="SSF52413">
    <property type="entry name" value="UDP-glucose/GDP-mannose dehydrogenase C-terminal domain"/>
    <property type="match status" value="1"/>
</dbReference>
<dbReference type="GO" id="GO:0003979">
    <property type="term" value="F:UDP-glucose 6-dehydrogenase activity"/>
    <property type="evidence" value="ECO:0007669"/>
    <property type="project" value="UniProtKB-EC"/>
</dbReference>
<proteinExistence type="predicted"/>
<dbReference type="InterPro" id="IPR036220">
    <property type="entry name" value="UDP-Glc/GDP-Man_DH_C_sf"/>
</dbReference>
<feature type="domain" description="UDP-glucose/GDP-mannose dehydrogenase C-terminal" evidence="1">
    <location>
        <begin position="11"/>
        <end position="113"/>
    </location>
</feature>
<dbReference type="SMART" id="SM00984">
    <property type="entry name" value="UDPG_MGDP_dh_C"/>
    <property type="match status" value="1"/>
</dbReference>
<comment type="caution">
    <text evidence="2">The sequence shown here is derived from an EMBL/GenBank/DDBJ whole genome shotgun (WGS) entry which is preliminary data.</text>
</comment>
<dbReference type="PANTHER" id="PTHR43750:SF3">
    <property type="entry name" value="UDP-GLUCOSE 6-DEHYDROGENASE TUAD"/>
    <property type="match status" value="1"/>
</dbReference>
<name>A0A645JD83_9ZZZZ</name>
<reference evidence="2" key="1">
    <citation type="submission" date="2019-08" db="EMBL/GenBank/DDBJ databases">
        <authorList>
            <person name="Kucharzyk K."/>
            <person name="Murdoch R.W."/>
            <person name="Higgins S."/>
            <person name="Loffler F."/>
        </authorList>
    </citation>
    <scope>NUCLEOTIDE SEQUENCE</scope>
</reference>
<dbReference type="AlphaFoldDB" id="A0A645JD83"/>
<dbReference type="GO" id="GO:0051287">
    <property type="term" value="F:NAD binding"/>
    <property type="evidence" value="ECO:0007669"/>
    <property type="project" value="InterPro"/>
</dbReference>
<dbReference type="Pfam" id="PF03720">
    <property type="entry name" value="UDPG_MGDP_dh_C"/>
    <property type="match status" value="1"/>
</dbReference>